<name>A0ABR1MZK3_9PEZI</name>
<feature type="transmembrane region" description="Helical" evidence="1">
    <location>
        <begin position="114"/>
        <end position="131"/>
    </location>
</feature>
<feature type="transmembrane region" description="Helical" evidence="1">
    <location>
        <begin position="68"/>
        <end position="84"/>
    </location>
</feature>
<sequence length="189" mass="21565">MSARCGFKPWPWPAVSFSKLKCAARSAMARRTLTDGGNRCVQRRGGGFFLFFSVLPLRPRRPFPSRRYRGVFACLLQSFVFTSLLHDDLLRVLFVLLFFSLCLTLVFHCRTSSFFFSFLFSFCFSSSSPILQSSSTRLGPTAPKRYGLVASPRTPTQTPRARLRPFSLSLLHHWYAWMIVLAVLYSRAG</sequence>
<feature type="transmembrane region" description="Helical" evidence="1">
    <location>
        <begin position="90"/>
        <end position="107"/>
    </location>
</feature>
<keyword evidence="3" id="KW-1185">Reference proteome</keyword>
<keyword evidence="1" id="KW-0812">Transmembrane</keyword>
<evidence type="ECO:0008006" key="4">
    <source>
        <dbReference type="Google" id="ProtNLM"/>
    </source>
</evidence>
<comment type="caution">
    <text evidence="2">The sequence shown here is derived from an EMBL/GenBank/DDBJ whole genome shotgun (WGS) entry which is preliminary data.</text>
</comment>
<keyword evidence="1" id="KW-0472">Membrane</keyword>
<dbReference type="EMBL" id="JBBPBF010000036">
    <property type="protein sequence ID" value="KAK7607495.1"/>
    <property type="molecule type" value="Genomic_DNA"/>
</dbReference>
<reference evidence="2 3" key="1">
    <citation type="submission" date="2024-04" db="EMBL/GenBank/DDBJ databases">
        <title>Phyllosticta paracitricarpa is synonymous to the EU quarantine fungus P. citricarpa based on phylogenomic analyses.</title>
        <authorList>
            <consortium name="Lawrence Berkeley National Laboratory"/>
            <person name="Van ingen-buijs V.A."/>
            <person name="Van westerhoven A.C."/>
            <person name="Haridas S."/>
            <person name="Skiadas P."/>
            <person name="Martin F."/>
            <person name="Groenewald J.Z."/>
            <person name="Crous P.W."/>
            <person name="Seidl M.F."/>
        </authorList>
    </citation>
    <scope>NUCLEOTIDE SEQUENCE [LARGE SCALE GENOMIC DNA]</scope>
    <source>
        <strain evidence="2 3">CBS 141358</strain>
    </source>
</reference>
<evidence type="ECO:0000313" key="2">
    <source>
        <dbReference type="EMBL" id="KAK7607495.1"/>
    </source>
</evidence>
<proteinExistence type="predicted"/>
<protein>
    <recommendedName>
        <fullName evidence="4">Transmembrane protein</fullName>
    </recommendedName>
</protein>
<organism evidence="2 3">
    <name type="scientific">Phyllosticta paracitricarpa</name>
    <dbReference type="NCBI Taxonomy" id="2016321"/>
    <lineage>
        <taxon>Eukaryota</taxon>
        <taxon>Fungi</taxon>
        <taxon>Dikarya</taxon>
        <taxon>Ascomycota</taxon>
        <taxon>Pezizomycotina</taxon>
        <taxon>Dothideomycetes</taxon>
        <taxon>Dothideomycetes incertae sedis</taxon>
        <taxon>Botryosphaeriales</taxon>
        <taxon>Phyllostictaceae</taxon>
        <taxon>Phyllosticta</taxon>
    </lineage>
</organism>
<keyword evidence="1" id="KW-1133">Transmembrane helix</keyword>
<gene>
    <name evidence="2" type="ORF">JOL62DRAFT_272359</name>
</gene>
<dbReference type="Proteomes" id="UP001367316">
    <property type="component" value="Unassembled WGS sequence"/>
</dbReference>
<feature type="transmembrane region" description="Helical" evidence="1">
    <location>
        <begin position="166"/>
        <end position="185"/>
    </location>
</feature>
<accession>A0ABR1MZK3</accession>
<evidence type="ECO:0000313" key="3">
    <source>
        <dbReference type="Proteomes" id="UP001367316"/>
    </source>
</evidence>
<evidence type="ECO:0000256" key="1">
    <source>
        <dbReference type="SAM" id="Phobius"/>
    </source>
</evidence>